<protein>
    <submittedName>
        <fullName evidence="1">Uncharacterized protein</fullName>
    </submittedName>
</protein>
<reference evidence="1" key="1">
    <citation type="submission" date="2024-07" db="EMBL/GenBank/DDBJ databases">
        <title>Identification and characteristics of an arsenic-resistant bacterial isolate, which belongs to a novel species.</title>
        <authorList>
            <person name="Juszczyk A."/>
            <person name="Kowalczyk A."/>
            <person name="Was K."/>
            <person name="Kosowicz W."/>
            <person name="Budzyn A."/>
            <person name="Latowski D."/>
        </authorList>
    </citation>
    <scope>NUCLEOTIDE SEQUENCE</scope>
    <source>
        <strain evidence="1">As8PL</strain>
        <plasmid evidence="1">unnamed</plasmid>
    </source>
</reference>
<proteinExistence type="predicted"/>
<gene>
    <name evidence="1" type="ORF">AB3N04_00910</name>
</gene>
<sequence>MGEERILRLGKEARKRKMSFHTLMIIMNGGNSRKHDLLGEIKGVPMTEPDEDFYENFNESMYFSYNHWIQPIKESLNGIDSAEITVGVEPDGSMNLDNLSYFGKISIPEHYKRTNKWVEYLQVQLKDLVRFAPYIREIEFRMTRYTINQVFVRMEISAKDALNCSKKPLNQSLYNQWLATILRYHVECSDSEEFQMYDIFPVIDGQLRVGKREQCVRFMW</sequence>
<dbReference type="RefSeq" id="WP_368502688.1">
    <property type="nucleotide sequence ID" value="NZ_CP162550.1"/>
</dbReference>
<geneLocation type="plasmid" evidence="1">
    <name>unnamed</name>
</geneLocation>
<evidence type="ECO:0000313" key="1">
    <source>
        <dbReference type="EMBL" id="XDI35070.1"/>
    </source>
</evidence>
<dbReference type="AlphaFoldDB" id="A0AB39BNF7"/>
<keyword evidence="1" id="KW-0614">Plasmid</keyword>
<dbReference type="EMBL" id="CP162550">
    <property type="protein sequence ID" value="XDI35070.1"/>
    <property type="molecule type" value="Genomic_DNA"/>
</dbReference>
<name>A0AB39BNF7_9BACI</name>
<accession>A0AB39BNF7</accession>
<organism evidence="1">
    <name type="scientific">Alkalihalophilus sp. As8PL</name>
    <dbReference type="NCBI Taxonomy" id="3237103"/>
    <lineage>
        <taxon>Bacteria</taxon>
        <taxon>Bacillati</taxon>
        <taxon>Bacillota</taxon>
        <taxon>Bacilli</taxon>
        <taxon>Bacillales</taxon>
        <taxon>Bacillaceae</taxon>
        <taxon>Alkalihalophilus</taxon>
    </lineage>
</organism>